<evidence type="ECO:0000313" key="6">
    <source>
        <dbReference type="Proteomes" id="UP000245202"/>
    </source>
</evidence>
<dbReference type="SMART" id="SM00342">
    <property type="entry name" value="HTH_ARAC"/>
    <property type="match status" value="1"/>
</dbReference>
<dbReference type="AlphaFoldDB" id="A0A2R5EX34"/>
<dbReference type="Pfam" id="PF12833">
    <property type="entry name" value="HTH_18"/>
    <property type="match status" value="1"/>
</dbReference>
<dbReference type="PROSITE" id="PS00041">
    <property type="entry name" value="HTH_ARAC_FAMILY_1"/>
    <property type="match status" value="1"/>
</dbReference>
<dbReference type="InterPro" id="IPR003313">
    <property type="entry name" value="AraC-bd"/>
</dbReference>
<name>A0A2R5EX34_9BACL</name>
<dbReference type="InterPro" id="IPR009057">
    <property type="entry name" value="Homeodomain-like_sf"/>
</dbReference>
<keyword evidence="3" id="KW-0804">Transcription</keyword>
<dbReference type="GO" id="GO:0043565">
    <property type="term" value="F:sequence-specific DNA binding"/>
    <property type="evidence" value="ECO:0007669"/>
    <property type="project" value="InterPro"/>
</dbReference>
<dbReference type="SUPFAM" id="SSF46689">
    <property type="entry name" value="Homeodomain-like"/>
    <property type="match status" value="2"/>
</dbReference>
<gene>
    <name evidence="5" type="ORF">PAT3040_02499</name>
</gene>
<dbReference type="PANTHER" id="PTHR43280">
    <property type="entry name" value="ARAC-FAMILY TRANSCRIPTIONAL REGULATOR"/>
    <property type="match status" value="1"/>
</dbReference>
<evidence type="ECO:0000259" key="4">
    <source>
        <dbReference type="PROSITE" id="PS01124"/>
    </source>
</evidence>
<dbReference type="SUPFAM" id="SSF51215">
    <property type="entry name" value="Regulatory protein AraC"/>
    <property type="match status" value="1"/>
</dbReference>
<dbReference type="Gene3D" id="2.60.120.10">
    <property type="entry name" value="Jelly Rolls"/>
    <property type="match status" value="1"/>
</dbReference>
<dbReference type="InterPro" id="IPR018060">
    <property type="entry name" value="HTH_AraC"/>
</dbReference>
<evidence type="ECO:0000313" key="5">
    <source>
        <dbReference type="EMBL" id="GBG07934.1"/>
    </source>
</evidence>
<protein>
    <submittedName>
        <fullName evidence="5">AraC family transcriptional regulator</fullName>
    </submittedName>
</protein>
<dbReference type="RefSeq" id="WP_108992904.1">
    <property type="nucleotide sequence ID" value="NZ_BDQX01000116.1"/>
</dbReference>
<dbReference type="InterPro" id="IPR037923">
    <property type="entry name" value="HTH-like"/>
</dbReference>
<dbReference type="PRINTS" id="PR00032">
    <property type="entry name" value="HTHARAC"/>
</dbReference>
<dbReference type="PANTHER" id="PTHR43280:SF10">
    <property type="entry name" value="REGULATORY PROTEIN POCR"/>
    <property type="match status" value="1"/>
</dbReference>
<evidence type="ECO:0000256" key="3">
    <source>
        <dbReference type="ARBA" id="ARBA00023163"/>
    </source>
</evidence>
<dbReference type="InterPro" id="IPR020449">
    <property type="entry name" value="Tscrpt_reg_AraC-type_HTH"/>
</dbReference>
<dbReference type="InterPro" id="IPR014710">
    <property type="entry name" value="RmlC-like_jellyroll"/>
</dbReference>
<dbReference type="Pfam" id="PF02311">
    <property type="entry name" value="AraC_binding"/>
    <property type="match status" value="1"/>
</dbReference>
<keyword evidence="2" id="KW-0238">DNA-binding</keyword>
<dbReference type="EMBL" id="BDQX01000116">
    <property type="protein sequence ID" value="GBG07934.1"/>
    <property type="molecule type" value="Genomic_DNA"/>
</dbReference>
<evidence type="ECO:0000256" key="2">
    <source>
        <dbReference type="ARBA" id="ARBA00023125"/>
    </source>
</evidence>
<organism evidence="5 6">
    <name type="scientific">Paenibacillus agaridevorans</name>
    <dbReference type="NCBI Taxonomy" id="171404"/>
    <lineage>
        <taxon>Bacteria</taxon>
        <taxon>Bacillati</taxon>
        <taxon>Bacillota</taxon>
        <taxon>Bacilli</taxon>
        <taxon>Bacillales</taxon>
        <taxon>Paenibacillaceae</taxon>
        <taxon>Paenibacillus</taxon>
    </lineage>
</organism>
<dbReference type="GO" id="GO:0003700">
    <property type="term" value="F:DNA-binding transcription factor activity"/>
    <property type="evidence" value="ECO:0007669"/>
    <property type="project" value="InterPro"/>
</dbReference>
<dbReference type="Proteomes" id="UP000245202">
    <property type="component" value="Unassembled WGS sequence"/>
</dbReference>
<reference evidence="5 6" key="1">
    <citation type="submission" date="2017-08" db="EMBL/GenBank/DDBJ databases">
        <title>Substantial Increase in Enzyme Production by Combined Drug-Resistance Mutations in Paenibacillus agaridevorans.</title>
        <authorList>
            <person name="Tanaka Y."/>
            <person name="Funane K."/>
            <person name="Hosaka T."/>
            <person name="Shiwa Y."/>
            <person name="Fujita N."/>
            <person name="Miyazaki T."/>
            <person name="Yoshikawa H."/>
            <person name="Murakami K."/>
            <person name="Kasahara K."/>
            <person name="Inaoka T."/>
            <person name="Hiraga Y."/>
            <person name="Ochi K."/>
        </authorList>
    </citation>
    <scope>NUCLEOTIDE SEQUENCE [LARGE SCALE GENOMIC DNA]</scope>
    <source>
        <strain evidence="5 6">T-3040</strain>
    </source>
</reference>
<dbReference type="PROSITE" id="PS01124">
    <property type="entry name" value="HTH_ARAC_FAMILY_2"/>
    <property type="match status" value="1"/>
</dbReference>
<dbReference type="Gene3D" id="1.10.10.60">
    <property type="entry name" value="Homeodomain-like"/>
    <property type="match status" value="2"/>
</dbReference>
<keyword evidence="6" id="KW-1185">Reference proteome</keyword>
<dbReference type="InterPro" id="IPR018062">
    <property type="entry name" value="HTH_AraC-typ_CS"/>
</dbReference>
<keyword evidence="1" id="KW-0805">Transcription regulation</keyword>
<accession>A0A2R5EX34</accession>
<proteinExistence type="predicted"/>
<comment type="caution">
    <text evidence="5">The sequence shown here is derived from an EMBL/GenBank/DDBJ whole genome shotgun (WGS) entry which is preliminary data.</text>
</comment>
<evidence type="ECO:0000256" key="1">
    <source>
        <dbReference type="ARBA" id="ARBA00023015"/>
    </source>
</evidence>
<sequence>MIELIDYELNKGLGWYTECDGSDGFARLAVITYGKCLYWVDGEKYMAQRGDFVWLPPGVTFYGKSVPTVFHEKLVFTLALAAKEGGSSLPLFQTRQVVAAQAGCYELSVERLRASCAEWEDDIPYARVRMTAAVIETLALWCRELDRGKESDLSLQHADKMKAYIQDHYRERITKETLGNIIDRSPNHAASLFRRVTGQTISDYVHGVRMRTAAYMLRESLLTIAEISDYLGYADVSYFQRIFKRTWGCPPSQYFSERRVQV</sequence>
<feature type="domain" description="HTH araC/xylS-type" evidence="4">
    <location>
        <begin position="159"/>
        <end position="257"/>
    </location>
</feature>